<comment type="caution">
    <text evidence="2">The sequence shown here is derived from an EMBL/GenBank/DDBJ whole genome shotgun (WGS) entry which is preliminary data.</text>
</comment>
<keyword evidence="1" id="KW-1133">Transmembrane helix</keyword>
<name>A0A0F9BXH2_9ZZZZ</name>
<keyword evidence="1" id="KW-0472">Membrane</keyword>
<accession>A0A0F9BXH2</accession>
<keyword evidence="1" id="KW-0812">Transmembrane</keyword>
<organism evidence="2">
    <name type="scientific">marine sediment metagenome</name>
    <dbReference type="NCBI Taxonomy" id="412755"/>
    <lineage>
        <taxon>unclassified sequences</taxon>
        <taxon>metagenomes</taxon>
        <taxon>ecological metagenomes</taxon>
    </lineage>
</organism>
<gene>
    <name evidence="2" type="ORF">LCGC14_2676800</name>
</gene>
<feature type="non-terminal residue" evidence="2">
    <location>
        <position position="28"/>
    </location>
</feature>
<evidence type="ECO:0000313" key="2">
    <source>
        <dbReference type="EMBL" id="KKK95044.1"/>
    </source>
</evidence>
<evidence type="ECO:0000256" key="1">
    <source>
        <dbReference type="SAM" id="Phobius"/>
    </source>
</evidence>
<sequence>MKNVLEKIIIVLIVACPVLAALFFTTIT</sequence>
<dbReference type="EMBL" id="LAZR01047085">
    <property type="protein sequence ID" value="KKK95044.1"/>
    <property type="molecule type" value="Genomic_DNA"/>
</dbReference>
<reference evidence="2" key="1">
    <citation type="journal article" date="2015" name="Nature">
        <title>Complex archaea that bridge the gap between prokaryotes and eukaryotes.</title>
        <authorList>
            <person name="Spang A."/>
            <person name="Saw J.H."/>
            <person name="Jorgensen S.L."/>
            <person name="Zaremba-Niedzwiedzka K."/>
            <person name="Martijn J."/>
            <person name="Lind A.E."/>
            <person name="van Eijk R."/>
            <person name="Schleper C."/>
            <person name="Guy L."/>
            <person name="Ettema T.J."/>
        </authorList>
    </citation>
    <scope>NUCLEOTIDE SEQUENCE</scope>
</reference>
<protein>
    <submittedName>
        <fullName evidence="2">Uncharacterized protein</fullName>
    </submittedName>
</protein>
<proteinExistence type="predicted"/>
<feature type="transmembrane region" description="Helical" evidence="1">
    <location>
        <begin position="7"/>
        <end position="27"/>
    </location>
</feature>
<dbReference type="AlphaFoldDB" id="A0A0F9BXH2"/>